<accession>A0AAD1S6K1</accession>
<evidence type="ECO:0000256" key="1">
    <source>
        <dbReference type="SAM" id="MobiDB-lite"/>
    </source>
</evidence>
<dbReference type="EMBL" id="OW240916">
    <property type="protein sequence ID" value="CAH2293151.1"/>
    <property type="molecule type" value="Genomic_DNA"/>
</dbReference>
<dbReference type="AlphaFoldDB" id="A0AAD1S6K1"/>
<evidence type="ECO:0000313" key="3">
    <source>
        <dbReference type="Proteomes" id="UP001295444"/>
    </source>
</evidence>
<gene>
    <name evidence="2" type="ORF">PECUL_23A024278</name>
</gene>
<feature type="region of interest" description="Disordered" evidence="1">
    <location>
        <begin position="104"/>
        <end position="125"/>
    </location>
</feature>
<feature type="compositionally biased region" description="Polar residues" evidence="1">
    <location>
        <begin position="114"/>
        <end position="125"/>
    </location>
</feature>
<reference evidence="2" key="1">
    <citation type="submission" date="2022-03" db="EMBL/GenBank/DDBJ databases">
        <authorList>
            <person name="Alioto T."/>
            <person name="Alioto T."/>
            <person name="Gomez Garrido J."/>
        </authorList>
    </citation>
    <scope>NUCLEOTIDE SEQUENCE</scope>
</reference>
<name>A0AAD1S6K1_PELCU</name>
<proteinExistence type="predicted"/>
<dbReference type="Proteomes" id="UP001295444">
    <property type="component" value="Chromosome 05"/>
</dbReference>
<sequence>MATSPPMSPVGSERATLDGICTELHSLAASMATRQDLQTLTCTRTETLRPEMSLVRTEVSTQRTRLQTLETATQSITERAMANDHAVIRQGTMLLDMRQQMEDLDNRSRRCNMYTASQSPRGKKT</sequence>
<protein>
    <submittedName>
        <fullName evidence="2">Uncharacterized protein</fullName>
    </submittedName>
</protein>
<evidence type="ECO:0000313" key="2">
    <source>
        <dbReference type="EMBL" id="CAH2293151.1"/>
    </source>
</evidence>
<organism evidence="2 3">
    <name type="scientific">Pelobates cultripes</name>
    <name type="common">Western spadefoot toad</name>
    <dbReference type="NCBI Taxonomy" id="61616"/>
    <lineage>
        <taxon>Eukaryota</taxon>
        <taxon>Metazoa</taxon>
        <taxon>Chordata</taxon>
        <taxon>Craniata</taxon>
        <taxon>Vertebrata</taxon>
        <taxon>Euteleostomi</taxon>
        <taxon>Amphibia</taxon>
        <taxon>Batrachia</taxon>
        <taxon>Anura</taxon>
        <taxon>Pelobatoidea</taxon>
        <taxon>Pelobatidae</taxon>
        <taxon>Pelobates</taxon>
    </lineage>
</organism>
<keyword evidence="3" id="KW-1185">Reference proteome</keyword>